<name>A0A3B7MTG3_9BACT</name>
<organism evidence="1 2">
    <name type="scientific">Paraflavitalea soli</name>
    <dbReference type="NCBI Taxonomy" id="2315862"/>
    <lineage>
        <taxon>Bacteria</taxon>
        <taxon>Pseudomonadati</taxon>
        <taxon>Bacteroidota</taxon>
        <taxon>Chitinophagia</taxon>
        <taxon>Chitinophagales</taxon>
        <taxon>Chitinophagaceae</taxon>
        <taxon>Paraflavitalea</taxon>
    </lineage>
</organism>
<dbReference type="RefSeq" id="WP_119053675.1">
    <property type="nucleotide sequence ID" value="NZ_CP032157.1"/>
</dbReference>
<evidence type="ECO:0000313" key="2">
    <source>
        <dbReference type="Proteomes" id="UP000263900"/>
    </source>
</evidence>
<gene>
    <name evidence="1" type="ORF">D3H65_29125</name>
</gene>
<dbReference type="KEGG" id="pseg:D3H65_29125"/>
<dbReference type="OrthoDB" id="679573at2"/>
<proteinExistence type="predicted"/>
<sequence>MKAQHISFFLLAGLVTFNACRKDGSAGLTKPDVTRIVDTLPHEPGLPAPNLPASQNRISNYRLSSIDYNSDPGGTAYYHYNGDGTTRQVQYSARHSGTTNVDYTYDNNALSEIMAEHSEYKTKYTYEKGWISTISHVSSISNRGYKFLFTYNTNGTVARMKYYNINEAGDVLIYTNTYTYDTNGLVKKITAVANNSTSVILSINSYSSECDFNPLTFSGITLGDQYELFNQPVMSQLKRLPARITKTFLNNAGAVTSEVGIDYNYTITGTRLDKVVTSIRYPANPQSNSSSEMVFHY</sequence>
<evidence type="ECO:0000313" key="1">
    <source>
        <dbReference type="EMBL" id="AXY77802.1"/>
    </source>
</evidence>
<protein>
    <recommendedName>
        <fullName evidence="3">DUF4595 domain-containing protein</fullName>
    </recommendedName>
</protein>
<dbReference type="Proteomes" id="UP000263900">
    <property type="component" value="Chromosome"/>
</dbReference>
<reference evidence="1 2" key="1">
    <citation type="submission" date="2018-09" db="EMBL/GenBank/DDBJ databases">
        <title>Genome sequencing of strain 6GH32-13.</title>
        <authorList>
            <person name="Weon H.-Y."/>
            <person name="Heo J."/>
            <person name="Kwon S.-W."/>
        </authorList>
    </citation>
    <scope>NUCLEOTIDE SEQUENCE [LARGE SCALE GENOMIC DNA]</scope>
    <source>
        <strain evidence="1 2">5GH32-13</strain>
    </source>
</reference>
<accession>A0A3B7MTG3</accession>
<keyword evidence="2" id="KW-1185">Reference proteome</keyword>
<evidence type="ECO:0008006" key="3">
    <source>
        <dbReference type="Google" id="ProtNLM"/>
    </source>
</evidence>
<dbReference type="AlphaFoldDB" id="A0A3B7MTG3"/>
<dbReference type="EMBL" id="CP032157">
    <property type="protein sequence ID" value="AXY77802.1"/>
    <property type="molecule type" value="Genomic_DNA"/>
</dbReference>